<feature type="transmembrane region" description="Helical" evidence="1">
    <location>
        <begin position="567"/>
        <end position="585"/>
    </location>
</feature>
<feature type="transmembrane region" description="Helical" evidence="1">
    <location>
        <begin position="475"/>
        <end position="493"/>
    </location>
</feature>
<dbReference type="RefSeq" id="WP_146360989.1">
    <property type="nucleotide sequence ID" value="NZ_VOBR01000057.1"/>
</dbReference>
<keyword evidence="1" id="KW-0812">Transmembrane</keyword>
<evidence type="ECO:0008006" key="4">
    <source>
        <dbReference type="Google" id="ProtNLM"/>
    </source>
</evidence>
<proteinExistence type="predicted"/>
<organism evidence="2 3">
    <name type="scientific">Lentzea tibetensis</name>
    <dbReference type="NCBI Taxonomy" id="2591470"/>
    <lineage>
        <taxon>Bacteria</taxon>
        <taxon>Bacillati</taxon>
        <taxon>Actinomycetota</taxon>
        <taxon>Actinomycetes</taxon>
        <taxon>Pseudonocardiales</taxon>
        <taxon>Pseudonocardiaceae</taxon>
        <taxon>Lentzea</taxon>
    </lineage>
</organism>
<dbReference type="OrthoDB" id="419058at2"/>
<dbReference type="InterPro" id="IPR027417">
    <property type="entry name" value="P-loop_NTPase"/>
</dbReference>
<evidence type="ECO:0000256" key="1">
    <source>
        <dbReference type="SAM" id="Phobius"/>
    </source>
</evidence>
<feature type="transmembrane region" description="Helical" evidence="1">
    <location>
        <begin position="25"/>
        <end position="46"/>
    </location>
</feature>
<name>A0A563EFA4_9PSEU</name>
<protein>
    <recommendedName>
        <fullName evidence="4">NACHT domain-containing protein</fullName>
    </recommendedName>
</protein>
<reference evidence="2 3" key="1">
    <citation type="submission" date="2019-07" db="EMBL/GenBank/DDBJ databases">
        <title>Lentzea xizangensis sp. nov., isolated from Qinghai-Tibetan Plateau Soils.</title>
        <authorList>
            <person name="Huang J."/>
        </authorList>
    </citation>
    <scope>NUCLEOTIDE SEQUENCE [LARGE SCALE GENOMIC DNA]</scope>
    <source>
        <strain evidence="2 3">FXJ1.1311</strain>
    </source>
</reference>
<feature type="transmembrane region" description="Helical" evidence="1">
    <location>
        <begin position="385"/>
        <end position="404"/>
    </location>
</feature>
<dbReference type="AlphaFoldDB" id="A0A563EFA4"/>
<keyword evidence="1" id="KW-1133">Transmembrane helix</keyword>
<keyword evidence="3" id="KW-1185">Reference proteome</keyword>
<dbReference type="SUPFAM" id="SSF52540">
    <property type="entry name" value="P-loop containing nucleoside triphosphate hydrolases"/>
    <property type="match status" value="1"/>
</dbReference>
<feature type="transmembrane region" description="Helical" evidence="1">
    <location>
        <begin position="355"/>
        <end position="379"/>
    </location>
</feature>
<dbReference type="Proteomes" id="UP000316639">
    <property type="component" value="Unassembled WGS sequence"/>
</dbReference>
<feature type="transmembrane region" description="Helical" evidence="1">
    <location>
        <begin position="499"/>
        <end position="522"/>
    </location>
</feature>
<sequence>MLLLLLPAAINVSTGTAPPEYLGSMRGWLWPAAIGLGLAAAGLVVWERVRGGETSNRSAAIDRVEMRIRGLLGASLATQSRIKLALARQPRVSVRVEDEELDSDDLEAVVARLGRPLALIGEPGSGRSTLMLDLCVRLLKKARYDPEAPIPVVVDLAAWSAYDARGPMEFTGWLQRELTRQYRISRSAATVWLRRRSLVIFVDGLDEVPDADRAQAEHDIAPYASMVCSSRPVPEFVSVHVQPLTRGQVQEYIAAVSPRLDGLQTALEKDPAHWDTLTTPLMLNLVALTYRDREADFPVDPVAGYVVERLAGQRAAGPTIRALKFLARLRRPDLAAPAKLPDRRSWIGLVPTRPLWLLFVRGVPAALAGAVGAVCAMVGLRLGLVPAAVGAVALSGLVVWVNQLPNVFRPPGRAHGVVVSLVGFAAGVVVGVLATVFGMWLATLAVQWPEAVGTSVVLALTFVLAIGVVQGQAPLAWAFLITIGTGVATFWTGPTLFTGLFVGLVVGLLGGLFCSAIGLVWGTVREPQLERLVRQRPWWVQPVIPVAGLLGSLCGLPLGFADPLSPTLGLLIGLMITPIAARDYVWPFDVLSERFSELLARPLVVGELSLRRRSLLNLAEDRLLLSYVDGEYRFAHSVLRDHLAVCDPVRLSGEVRRRS</sequence>
<keyword evidence="1" id="KW-0472">Membrane</keyword>
<accession>A0A563EFA4</accession>
<comment type="caution">
    <text evidence="2">The sequence shown here is derived from an EMBL/GenBank/DDBJ whole genome shotgun (WGS) entry which is preliminary data.</text>
</comment>
<feature type="transmembrane region" description="Helical" evidence="1">
    <location>
        <begin position="543"/>
        <end position="561"/>
    </location>
</feature>
<dbReference type="Gene3D" id="3.40.50.300">
    <property type="entry name" value="P-loop containing nucleotide triphosphate hydrolases"/>
    <property type="match status" value="1"/>
</dbReference>
<evidence type="ECO:0000313" key="2">
    <source>
        <dbReference type="EMBL" id="TWP43986.1"/>
    </source>
</evidence>
<feature type="transmembrane region" description="Helical" evidence="1">
    <location>
        <begin position="448"/>
        <end position="468"/>
    </location>
</feature>
<feature type="transmembrane region" description="Helical" evidence="1">
    <location>
        <begin position="416"/>
        <end position="442"/>
    </location>
</feature>
<dbReference type="EMBL" id="VOBR01000057">
    <property type="protein sequence ID" value="TWP43986.1"/>
    <property type="molecule type" value="Genomic_DNA"/>
</dbReference>
<evidence type="ECO:0000313" key="3">
    <source>
        <dbReference type="Proteomes" id="UP000316639"/>
    </source>
</evidence>
<gene>
    <name evidence="2" type="ORF">FKR81_41865</name>
</gene>